<dbReference type="SUPFAM" id="SSF51735">
    <property type="entry name" value="NAD(P)-binding Rossmann-fold domains"/>
    <property type="match status" value="1"/>
</dbReference>
<dbReference type="InterPro" id="IPR000683">
    <property type="entry name" value="Gfo/Idh/MocA-like_OxRdtase_N"/>
</dbReference>
<dbReference type="EMBL" id="CP106679">
    <property type="protein sequence ID" value="UXP32754.1"/>
    <property type="molecule type" value="Genomic_DNA"/>
</dbReference>
<dbReference type="RefSeq" id="WP_262310189.1">
    <property type="nucleotide sequence ID" value="NZ_CP106679.1"/>
</dbReference>
<evidence type="ECO:0000259" key="2">
    <source>
        <dbReference type="Pfam" id="PF22725"/>
    </source>
</evidence>
<organism evidence="3 4">
    <name type="scientific">Reichenbachiella agarivorans</name>
    <dbReference type="NCBI Taxonomy" id="2979464"/>
    <lineage>
        <taxon>Bacteria</taxon>
        <taxon>Pseudomonadati</taxon>
        <taxon>Bacteroidota</taxon>
        <taxon>Cytophagia</taxon>
        <taxon>Cytophagales</taxon>
        <taxon>Reichenbachiellaceae</taxon>
        <taxon>Reichenbachiella</taxon>
    </lineage>
</organism>
<dbReference type="Gene3D" id="3.30.360.10">
    <property type="entry name" value="Dihydrodipicolinate Reductase, domain 2"/>
    <property type="match status" value="1"/>
</dbReference>
<feature type="domain" description="GFO/IDH/MocA-like oxidoreductase" evidence="2">
    <location>
        <begin position="146"/>
        <end position="277"/>
    </location>
</feature>
<dbReference type="PANTHER" id="PTHR43708:SF3">
    <property type="entry name" value="OXIDOREDUCTASE"/>
    <property type="match status" value="1"/>
</dbReference>
<evidence type="ECO:0000313" key="4">
    <source>
        <dbReference type="Proteomes" id="UP001065174"/>
    </source>
</evidence>
<accession>A0ABY6CQF5</accession>
<keyword evidence="4" id="KW-1185">Reference proteome</keyword>
<dbReference type="InterPro" id="IPR036291">
    <property type="entry name" value="NAD(P)-bd_dom_sf"/>
</dbReference>
<sequence>MGKGRIKLGMLGGGKGAFIGIAHRIAAYMGERYELVGGAFDSDYDKALEFASDLQLDASRVYPDTETLIKKENLLPESERIEVVSIVTPNFLHFDMAKKLLEGGFHVVCEKPMTMTSAEAEILADLVKSSGKQLCLTHTYTGYPMVRQMKTMIAAGEVGTIQRVDVQYYQGWINPLIHDEKLRKSIWRLDPKRAGISSCMGDIGVHGFNLVEYTTGIEITAVLSDLNTLYKDNTLDVDGTVLLRLAGGAKGVLRSSQIATGEENNIMIMVYGDKGALKWQQENPNELTLLKENHPLQILKPGHSYNAQFTKDSTKMPPGHPEGIFDAMGNLYRGMAKAVRGEKLENGEFPTVQDGVRGMHFIEKVVKSNKDGNVWITI</sequence>
<dbReference type="PANTHER" id="PTHR43708">
    <property type="entry name" value="CONSERVED EXPRESSED OXIDOREDUCTASE (EUROFUNG)"/>
    <property type="match status" value="1"/>
</dbReference>
<dbReference type="InterPro" id="IPR051317">
    <property type="entry name" value="Gfo/Idh/MocA_oxidoreduct"/>
</dbReference>
<feature type="domain" description="Gfo/Idh/MocA-like oxidoreductase N-terminal" evidence="1">
    <location>
        <begin position="7"/>
        <end position="136"/>
    </location>
</feature>
<evidence type="ECO:0000313" key="3">
    <source>
        <dbReference type="EMBL" id="UXP32754.1"/>
    </source>
</evidence>
<proteinExistence type="predicted"/>
<dbReference type="Gene3D" id="3.40.50.720">
    <property type="entry name" value="NAD(P)-binding Rossmann-like Domain"/>
    <property type="match status" value="1"/>
</dbReference>
<dbReference type="InterPro" id="IPR055170">
    <property type="entry name" value="GFO_IDH_MocA-like_dom"/>
</dbReference>
<dbReference type="Proteomes" id="UP001065174">
    <property type="component" value="Chromosome"/>
</dbReference>
<evidence type="ECO:0000259" key="1">
    <source>
        <dbReference type="Pfam" id="PF01408"/>
    </source>
</evidence>
<dbReference type="SUPFAM" id="SSF55347">
    <property type="entry name" value="Glyceraldehyde-3-phosphate dehydrogenase-like, C-terminal domain"/>
    <property type="match status" value="1"/>
</dbReference>
<protein>
    <submittedName>
        <fullName evidence="3">Gfo/Idh/MocA family oxidoreductase</fullName>
    </submittedName>
</protein>
<name>A0ABY6CQF5_9BACT</name>
<gene>
    <name evidence="3" type="ORF">N6H18_02100</name>
</gene>
<dbReference type="Pfam" id="PF01408">
    <property type="entry name" value="GFO_IDH_MocA"/>
    <property type="match status" value="1"/>
</dbReference>
<dbReference type="Pfam" id="PF22725">
    <property type="entry name" value="GFO_IDH_MocA_C3"/>
    <property type="match status" value="1"/>
</dbReference>
<reference evidence="3" key="1">
    <citation type="submission" date="2022-09" db="EMBL/GenBank/DDBJ databases">
        <title>Comparative genomics and taxonomic characterization of three novel marine species of genus Reichenbachiella exhibiting antioxidant and polysaccharide degradation activities.</title>
        <authorList>
            <person name="Muhammad N."/>
            <person name="Lee Y.-J."/>
            <person name="Ko J."/>
            <person name="Kim S.-G."/>
        </authorList>
    </citation>
    <scope>NUCLEOTIDE SEQUENCE</scope>
    <source>
        <strain evidence="3">BKB1-1</strain>
    </source>
</reference>